<accession>A0A7Z2VX97</accession>
<protein>
    <submittedName>
        <fullName evidence="1">Uncharacterized protein</fullName>
    </submittedName>
</protein>
<keyword evidence="2" id="KW-1185">Reference proteome</keyword>
<dbReference type="RefSeq" id="WP_170203126.1">
    <property type="nucleotide sequence ID" value="NZ_CP051685.1"/>
</dbReference>
<dbReference type="AlphaFoldDB" id="A0A7Z2VX97"/>
<organism evidence="1 2">
    <name type="scientific">Massilia forsythiae</name>
    <dbReference type="NCBI Taxonomy" id="2728020"/>
    <lineage>
        <taxon>Bacteria</taxon>
        <taxon>Pseudomonadati</taxon>
        <taxon>Pseudomonadota</taxon>
        <taxon>Betaproteobacteria</taxon>
        <taxon>Burkholderiales</taxon>
        <taxon>Oxalobacteraceae</taxon>
        <taxon>Telluria group</taxon>
        <taxon>Massilia</taxon>
    </lineage>
</organism>
<evidence type="ECO:0000313" key="1">
    <source>
        <dbReference type="EMBL" id="QJE01097.1"/>
    </source>
</evidence>
<proteinExistence type="predicted"/>
<dbReference type="KEGG" id="mfy:HH212_14525"/>
<dbReference type="EMBL" id="CP051685">
    <property type="protein sequence ID" value="QJE01097.1"/>
    <property type="molecule type" value="Genomic_DNA"/>
</dbReference>
<name>A0A7Z2VX97_9BURK</name>
<evidence type="ECO:0000313" key="2">
    <source>
        <dbReference type="Proteomes" id="UP000502415"/>
    </source>
</evidence>
<dbReference type="Proteomes" id="UP000502415">
    <property type="component" value="Chromosome"/>
</dbReference>
<gene>
    <name evidence="1" type="ORF">HH212_14525</name>
</gene>
<reference evidence="1 2" key="1">
    <citation type="submission" date="2020-04" db="EMBL/GenBank/DDBJ databases">
        <title>Genome sequencing of novel species.</title>
        <authorList>
            <person name="Heo J."/>
            <person name="Kim S.-J."/>
            <person name="Kim J.-S."/>
            <person name="Hong S.-B."/>
            <person name="Kwon S.-W."/>
        </authorList>
    </citation>
    <scope>NUCLEOTIDE SEQUENCE [LARGE SCALE GENOMIC DNA]</scope>
    <source>
        <strain evidence="1 2">GN2-R2</strain>
    </source>
</reference>
<sequence length="108" mass="12475">MRRLQGAVSTRMAVARSTALEVQRLRRRRHAPRPQSVVNVFFRNAVDAALDAARAQRMPGWTLIVDVQVRHTTSLSCQEMVAYLCFWHLLNVKKTGDTRQCWRTSEHT</sequence>